<dbReference type="EMBL" id="NMUQ01000003">
    <property type="protein sequence ID" value="OXM13778.1"/>
    <property type="molecule type" value="Genomic_DNA"/>
</dbReference>
<comment type="caution">
    <text evidence="1">The sequence shown here is derived from an EMBL/GenBank/DDBJ whole genome shotgun (WGS) entry which is preliminary data.</text>
</comment>
<gene>
    <name evidence="1" type="ORF">CGZ75_22460</name>
</gene>
<keyword evidence="2" id="KW-1185">Reference proteome</keyword>
<accession>A0A229NV63</accession>
<reference evidence="1 2" key="1">
    <citation type="submission" date="2017-07" db="EMBL/GenBank/DDBJ databases">
        <title>Paenibacillus herberti R33 genome sequencing and assembly.</title>
        <authorList>
            <person name="Su W."/>
        </authorList>
    </citation>
    <scope>NUCLEOTIDE SEQUENCE [LARGE SCALE GENOMIC DNA]</scope>
    <source>
        <strain evidence="1 2">R33</strain>
    </source>
</reference>
<dbReference type="RefSeq" id="WP_089526478.1">
    <property type="nucleotide sequence ID" value="NZ_NMUQ01000003.1"/>
</dbReference>
<evidence type="ECO:0000313" key="1">
    <source>
        <dbReference type="EMBL" id="OXM13778.1"/>
    </source>
</evidence>
<proteinExistence type="predicted"/>
<dbReference type="Proteomes" id="UP000215145">
    <property type="component" value="Unassembled WGS sequence"/>
</dbReference>
<evidence type="ECO:0000313" key="2">
    <source>
        <dbReference type="Proteomes" id="UP000215145"/>
    </source>
</evidence>
<name>A0A229NV63_9BACL</name>
<dbReference type="OrthoDB" id="2609420at2"/>
<sequence length="141" mass="15671">MKQILVFVLFASMFCWMMFSPVYKHVLIMREAMLQKEVDYLLEVGASASRGYIDEVMLQQSRERLASIGMRRDSIQFTVSSTSGLPAGNSSAPLLRGTGLRLTASYPYEGLFQIDRLIGIPVPDAAQLITVGGLKMSEYVP</sequence>
<protein>
    <submittedName>
        <fullName evidence="1">Uncharacterized protein</fullName>
    </submittedName>
</protein>
<dbReference type="AlphaFoldDB" id="A0A229NV63"/>
<organism evidence="1 2">
    <name type="scientific">Paenibacillus herberti</name>
    <dbReference type="NCBI Taxonomy" id="1619309"/>
    <lineage>
        <taxon>Bacteria</taxon>
        <taxon>Bacillati</taxon>
        <taxon>Bacillota</taxon>
        <taxon>Bacilli</taxon>
        <taxon>Bacillales</taxon>
        <taxon>Paenibacillaceae</taxon>
        <taxon>Paenibacillus</taxon>
    </lineage>
</organism>